<name>A0AAD3T9T2_NEPGR</name>
<dbReference type="InterPro" id="IPR036928">
    <property type="entry name" value="AS_sf"/>
</dbReference>
<dbReference type="Proteomes" id="UP001279734">
    <property type="component" value="Unassembled WGS sequence"/>
</dbReference>
<evidence type="ECO:0000259" key="4">
    <source>
        <dbReference type="Pfam" id="PF01915"/>
    </source>
</evidence>
<gene>
    <name evidence="5" type="ORF">Nepgr_027305</name>
</gene>
<keyword evidence="6" id="KW-1185">Reference proteome</keyword>
<evidence type="ECO:0000313" key="5">
    <source>
        <dbReference type="EMBL" id="GMH25462.1"/>
    </source>
</evidence>
<dbReference type="PANTHER" id="PTHR42721:SF14">
    <property type="entry name" value="BETA-D-XYLOSIDASE 4-RELATED"/>
    <property type="match status" value="1"/>
</dbReference>
<dbReference type="Gene3D" id="3.40.50.1700">
    <property type="entry name" value="Glycoside hydrolase family 3 C-terminal domain"/>
    <property type="match status" value="1"/>
</dbReference>
<dbReference type="GO" id="GO:0009044">
    <property type="term" value="F:xylan 1,4-beta-xylosidase activity"/>
    <property type="evidence" value="ECO:0007669"/>
    <property type="project" value="InterPro"/>
</dbReference>
<accession>A0AAD3T9T2</accession>
<dbReference type="GO" id="GO:0048046">
    <property type="term" value="C:apoplast"/>
    <property type="evidence" value="ECO:0007669"/>
    <property type="project" value="TreeGrafter"/>
</dbReference>
<evidence type="ECO:0000256" key="1">
    <source>
        <dbReference type="ARBA" id="ARBA00022801"/>
    </source>
</evidence>
<dbReference type="GO" id="GO:0045493">
    <property type="term" value="P:xylan catabolic process"/>
    <property type="evidence" value="ECO:0007669"/>
    <property type="project" value="InterPro"/>
</dbReference>
<dbReference type="GO" id="GO:0046556">
    <property type="term" value="F:alpha-L-arabinofuranosidase activity"/>
    <property type="evidence" value="ECO:0007669"/>
    <property type="project" value="TreeGrafter"/>
</dbReference>
<feature type="region of interest" description="Disordered" evidence="3">
    <location>
        <begin position="268"/>
        <end position="311"/>
    </location>
</feature>
<organism evidence="5 6">
    <name type="scientific">Nepenthes gracilis</name>
    <name type="common">Slender pitcher plant</name>
    <dbReference type="NCBI Taxonomy" id="150966"/>
    <lineage>
        <taxon>Eukaryota</taxon>
        <taxon>Viridiplantae</taxon>
        <taxon>Streptophyta</taxon>
        <taxon>Embryophyta</taxon>
        <taxon>Tracheophyta</taxon>
        <taxon>Spermatophyta</taxon>
        <taxon>Magnoliopsida</taxon>
        <taxon>eudicotyledons</taxon>
        <taxon>Gunneridae</taxon>
        <taxon>Pentapetalae</taxon>
        <taxon>Caryophyllales</taxon>
        <taxon>Nepenthaceae</taxon>
        <taxon>Nepenthes</taxon>
    </lineage>
</organism>
<dbReference type="SUPFAM" id="SSF75304">
    <property type="entry name" value="Amidase signature (AS) enzymes"/>
    <property type="match status" value="1"/>
</dbReference>
<keyword evidence="1" id="KW-0378">Hydrolase</keyword>
<dbReference type="InterPro" id="IPR002772">
    <property type="entry name" value="Glyco_hydro_3_C"/>
</dbReference>
<evidence type="ECO:0000256" key="3">
    <source>
        <dbReference type="SAM" id="MobiDB-lite"/>
    </source>
</evidence>
<dbReference type="PANTHER" id="PTHR42721">
    <property type="entry name" value="SUGAR HYDROLASE-RELATED"/>
    <property type="match status" value="1"/>
</dbReference>
<feature type="region of interest" description="Disordered" evidence="3">
    <location>
        <begin position="346"/>
        <end position="367"/>
    </location>
</feature>
<dbReference type="SUPFAM" id="SSF52279">
    <property type="entry name" value="Beta-D-glucan exohydrolase, C-terminal domain"/>
    <property type="match status" value="1"/>
</dbReference>
<dbReference type="AlphaFoldDB" id="A0AAD3T9T2"/>
<feature type="domain" description="Glycoside hydrolase family 3 C-terminal" evidence="4">
    <location>
        <begin position="384"/>
        <end position="509"/>
    </location>
</feature>
<dbReference type="EMBL" id="BSYO01000029">
    <property type="protein sequence ID" value="GMH25462.1"/>
    <property type="molecule type" value="Genomic_DNA"/>
</dbReference>
<dbReference type="Pfam" id="PF01915">
    <property type="entry name" value="Glyco_hydro_3_C"/>
    <property type="match status" value="1"/>
</dbReference>
<dbReference type="InterPro" id="IPR044993">
    <property type="entry name" value="BXL"/>
</dbReference>
<evidence type="ECO:0000313" key="6">
    <source>
        <dbReference type="Proteomes" id="UP001279734"/>
    </source>
</evidence>
<keyword evidence="2" id="KW-0326">Glycosidase</keyword>
<comment type="caution">
    <text evidence="5">The sequence shown here is derived from an EMBL/GenBank/DDBJ whole genome shotgun (WGS) entry which is preliminary data.</text>
</comment>
<feature type="region of interest" description="Disordered" evidence="3">
    <location>
        <begin position="1"/>
        <end position="21"/>
    </location>
</feature>
<dbReference type="InterPro" id="IPR036881">
    <property type="entry name" value="Glyco_hydro_3_C_sf"/>
</dbReference>
<protein>
    <recommendedName>
        <fullName evidence="4">Glycoside hydrolase family 3 C-terminal domain-containing protein</fullName>
    </recommendedName>
</protein>
<dbReference type="GO" id="GO:0031222">
    <property type="term" value="P:arabinan catabolic process"/>
    <property type="evidence" value="ECO:0007669"/>
    <property type="project" value="TreeGrafter"/>
</dbReference>
<sequence>MHTRAVPQRGSPDPMWHGLNNSDPAALVIDQTRDVVSHNKGKPPLLSTDDLVQPDAKLEQKKIEAPILFRGMAPLLHPVNNLEMKILPVSSSANLANLNTKSLKAPVAIGSAISFVPNMHARSTVHTLILGSLSMIHDRFSIRLEKSGNEQFFVEHERSGYTSLFLSRQITLWPLEMHSVPPLQNTIGWWCIHVTINSSSLEDHIGCKASPGTEDDGVAVSWRLSSAITLGFPVILSRDMSVRSTDTNVFPNNLLEFNLYEPRRDKTVERTRFGRRHYGLGQSMPVDKGRSSTSSRGSMAKEASSDNNDIDSVTALMSEEYAEEAELASLADDVVSSHSSLAASSASGSLALPNGENGSGLEKENHAAPSKHGLAKVLLFIYGTPCKYTTPLQGLSAWTSTNYQPGCVNVACATAQIDDAKKAAAAADATVLIVGADQSIEAESRDQVDLLLPGQQQLLVTEVAKAPRGPLIIVIMSRGRFDISSAKDDDKVSRILWVGYPGEAGEAAISPQRFDEENSISILDEILMIIQDDIDCYSHLSKGATTWVPEVWPIKKDAVFVSRLHSCGIILIGKAIMHESYCGVVPTVVIFEYVTAGWTRENTACFDLGENPVNSKDQSTVSFFGYRDDYGKLNGEEQNGNGLCGM</sequence>
<evidence type="ECO:0000256" key="2">
    <source>
        <dbReference type="ARBA" id="ARBA00023295"/>
    </source>
</evidence>
<reference evidence="5" key="1">
    <citation type="submission" date="2023-05" db="EMBL/GenBank/DDBJ databases">
        <title>Nepenthes gracilis genome sequencing.</title>
        <authorList>
            <person name="Fukushima K."/>
        </authorList>
    </citation>
    <scope>NUCLEOTIDE SEQUENCE</scope>
    <source>
        <strain evidence="5">SING2019-196</strain>
    </source>
</reference>
<proteinExistence type="predicted"/>